<protein>
    <submittedName>
        <fullName evidence="2">Uncharacterized protein</fullName>
    </submittedName>
</protein>
<accession>A0A852RPU8</accession>
<keyword evidence="1" id="KW-0472">Membrane</keyword>
<keyword evidence="1" id="KW-0812">Transmembrane</keyword>
<gene>
    <name evidence="2" type="ORF">BJ958_001540</name>
</gene>
<comment type="caution">
    <text evidence="2">The sequence shown here is derived from an EMBL/GenBank/DDBJ whole genome shotgun (WGS) entry which is preliminary data.</text>
</comment>
<evidence type="ECO:0000313" key="2">
    <source>
        <dbReference type="EMBL" id="NYD29994.1"/>
    </source>
</evidence>
<dbReference type="Proteomes" id="UP000582231">
    <property type="component" value="Unassembled WGS sequence"/>
</dbReference>
<proteinExistence type="predicted"/>
<organism evidence="2 3">
    <name type="scientific">Nocardioides kongjuensis</name>
    <dbReference type="NCBI Taxonomy" id="349522"/>
    <lineage>
        <taxon>Bacteria</taxon>
        <taxon>Bacillati</taxon>
        <taxon>Actinomycetota</taxon>
        <taxon>Actinomycetes</taxon>
        <taxon>Propionibacteriales</taxon>
        <taxon>Nocardioidaceae</taxon>
        <taxon>Nocardioides</taxon>
    </lineage>
</organism>
<dbReference type="AlphaFoldDB" id="A0A852RPU8"/>
<name>A0A852RPU8_9ACTN</name>
<dbReference type="RefSeq" id="WP_273517711.1">
    <property type="nucleotide sequence ID" value="NZ_JACCBF010000001.1"/>
</dbReference>
<reference evidence="2 3" key="1">
    <citation type="submission" date="2020-07" db="EMBL/GenBank/DDBJ databases">
        <title>Sequencing the genomes of 1000 actinobacteria strains.</title>
        <authorList>
            <person name="Klenk H.-P."/>
        </authorList>
    </citation>
    <scope>NUCLEOTIDE SEQUENCE [LARGE SCALE GENOMIC DNA]</scope>
    <source>
        <strain evidence="2 3">DSM 19082</strain>
    </source>
</reference>
<dbReference type="EMBL" id="JACCBF010000001">
    <property type="protein sequence ID" value="NYD29994.1"/>
    <property type="molecule type" value="Genomic_DNA"/>
</dbReference>
<keyword evidence="3" id="KW-1185">Reference proteome</keyword>
<sequence>MTRRTGARWREAEVKAVFVAYALVITVGLVLLLLAGARHA</sequence>
<keyword evidence="1" id="KW-1133">Transmembrane helix</keyword>
<evidence type="ECO:0000256" key="1">
    <source>
        <dbReference type="SAM" id="Phobius"/>
    </source>
</evidence>
<feature type="transmembrane region" description="Helical" evidence="1">
    <location>
        <begin position="12"/>
        <end position="37"/>
    </location>
</feature>
<evidence type="ECO:0000313" key="3">
    <source>
        <dbReference type="Proteomes" id="UP000582231"/>
    </source>
</evidence>